<keyword evidence="1" id="KW-0732">Signal</keyword>
<protein>
    <recommendedName>
        <fullName evidence="2">PDZ domain-containing protein</fullName>
    </recommendedName>
</protein>
<evidence type="ECO:0000256" key="1">
    <source>
        <dbReference type="SAM" id="SignalP"/>
    </source>
</evidence>
<proteinExistence type="predicted"/>
<evidence type="ECO:0000313" key="4">
    <source>
        <dbReference type="Proteomes" id="UP000199048"/>
    </source>
</evidence>
<dbReference type="Gene3D" id="2.30.42.10">
    <property type="match status" value="1"/>
</dbReference>
<gene>
    <name evidence="3" type="ORF">SAMN05192568_1010109</name>
</gene>
<reference evidence="4" key="1">
    <citation type="submission" date="2016-10" db="EMBL/GenBank/DDBJ databases">
        <authorList>
            <person name="Varghese N."/>
            <person name="Submissions S."/>
        </authorList>
    </citation>
    <scope>NUCLEOTIDE SEQUENCE [LARGE SCALE GENOMIC DNA]</scope>
    <source>
        <strain evidence="4">BL36</strain>
    </source>
</reference>
<dbReference type="Proteomes" id="UP000199048">
    <property type="component" value="Unassembled WGS sequence"/>
</dbReference>
<dbReference type="InterPro" id="IPR001478">
    <property type="entry name" value="PDZ"/>
</dbReference>
<dbReference type="EMBL" id="FOTK01000010">
    <property type="protein sequence ID" value="SFL77793.1"/>
    <property type="molecule type" value="Genomic_DNA"/>
</dbReference>
<evidence type="ECO:0000313" key="3">
    <source>
        <dbReference type="EMBL" id="SFL77793.1"/>
    </source>
</evidence>
<feature type="signal peptide" evidence="1">
    <location>
        <begin position="1"/>
        <end position="20"/>
    </location>
</feature>
<dbReference type="SUPFAM" id="SSF50156">
    <property type="entry name" value="PDZ domain-like"/>
    <property type="match status" value="1"/>
</dbReference>
<keyword evidence="4" id="KW-1185">Reference proteome</keyword>
<name>A0A1I4KGQ7_9HYPH</name>
<dbReference type="STRING" id="582667.SAMN05192568_1010109"/>
<sequence length="417" mass="44264">MSRRSLRLFVCGLATLLPVACTTPTGLDGPAAVVSDAATTRIPIVYGSQRPLVELVFARADGRERRVLAWLNMGAPATVLSKDLYRELGVGTGRDLAFRIGAIGITVPAASVTDGPGELDGRDLFDLLFAPRRVEAVLPASVLRRFAIVLDPASRTLTLAPPGTLKPTGVPVPIRVDPASGIATVEARAGETVLPLVLDAGAPYTWLRGSTVGELLRLHPDWYRADGAVGRSNLAMADLGLERGGTLVRLPDLALGDLVLPAMGAFGKGPMLGPLGDALVGEMFWDLWQRPAPIPVVGWLGANVLSDFRLTIDYAAGLSTWQRQRPADPHDLDGIGLTLVRSGDAYAVGRVAERNGQRLVAGVEPGDRLVAVDGRPLRGAAPEFVWDALRGRPGAVRRLDLERDGRPLQVEAPAVPF</sequence>
<feature type="chain" id="PRO_5011670566" description="PDZ domain-containing protein" evidence="1">
    <location>
        <begin position="21"/>
        <end position="417"/>
    </location>
</feature>
<evidence type="ECO:0000259" key="2">
    <source>
        <dbReference type="PROSITE" id="PS50106"/>
    </source>
</evidence>
<dbReference type="RefSeq" id="WP_092040600.1">
    <property type="nucleotide sequence ID" value="NZ_FOTK01000010.1"/>
</dbReference>
<organism evidence="3 4">
    <name type="scientific">Methylobacterium pseudosasicola</name>
    <dbReference type="NCBI Taxonomy" id="582667"/>
    <lineage>
        <taxon>Bacteria</taxon>
        <taxon>Pseudomonadati</taxon>
        <taxon>Pseudomonadota</taxon>
        <taxon>Alphaproteobacteria</taxon>
        <taxon>Hyphomicrobiales</taxon>
        <taxon>Methylobacteriaceae</taxon>
        <taxon>Methylobacterium</taxon>
    </lineage>
</organism>
<dbReference type="OrthoDB" id="145741at2"/>
<feature type="domain" description="PDZ" evidence="2">
    <location>
        <begin position="335"/>
        <end position="397"/>
    </location>
</feature>
<dbReference type="InterPro" id="IPR036034">
    <property type="entry name" value="PDZ_sf"/>
</dbReference>
<accession>A0A1I4KGQ7</accession>
<dbReference type="PROSITE" id="PS50106">
    <property type="entry name" value="PDZ"/>
    <property type="match status" value="1"/>
</dbReference>
<dbReference type="AlphaFoldDB" id="A0A1I4KGQ7"/>